<name>A0A8K0HZN8_COCNU</name>
<dbReference type="Gene3D" id="3.10.20.90">
    <property type="entry name" value="Phosphatidylinositol 3-kinase Catalytic Subunit, Chain A, domain 1"/>
    <property type="match status" value="1"/>
</dbReference>
<comment type="caution">
    <text evidence="8">The sequence shown here is derived from an EMBL/GenBank/DDBJ whole genome shotgun (WGS) entry which is preliminary data.</text>
</comment>
<feature type="compositionally biased region" description="Low complexity" evidence="5">
    <location>
        <begin position="803"/>
        <end position="818"/>
    </location>
</feature>
<reference evidence="8" key="1">
    <citation type="journal article" date="2017" name="Gigascience">
        <title>The genome draft of coconut (Cocos nucifera).</title>
        <authorList>
            <person name="Xiao Y."/>
            <person name="Xu P."/>
            <person name="Fan H."/>
            <person name="Baudouin L."/>
            <person name="Xia W."/>
            <person name="Bocs S."/>
            <person name="Xu J."/>
            <person name="Li Q."/>
            <person name="Guo A."/>
            <person name="Zhou L."/>
            <person name="Li J."/>
            <person name="Wu Y."/>
            <person name="Ma Z."/>
            <person name="Armero A."/>
            <person name="Issali A.E."/>
            <person name="Liu N."/>
            <person name="Peng M."/>
            <person name="Yang Y."/>
        </authorList>
    </citation>
    <scope>NUCLEOTIDE SEQUENCE</scope>
    <source>
        <tissue evidence="8">Spear leaf of Hainan Tall coconut</tissue>
    </source>
</reference>
<dbReference type="SMART" id="SM00666">
    <property type="entry name" value="PB1"/>
    <property type="match status" value="1"/>
</dbReference>
<dbReference type="AlphaFoldDB" id="A0A8K0HZN8"/>
<evidence type="ECO:0000256" key="3">
    <source>
        <dbReference type="ARBA" id="ARBA00023163"/>
    </source>
</evidence>
<keyword evidence="4" id="KW-0539">Nucleus</keyword>
<dbReference type="Pfam" id="PF22922">
    <property type="entry name" value="GAF_NLP"/>
    <property type="match status" value="1"/>
</dbReference>
<dbReference type="InterPro" id="IPR055081">
    <property type="entry name" value="NLP1-9_GAF"/>
</dbReference>
<evidence type="ECO:0000313" key="8">
    <source>
        <dbReference type="EMBL" id="KAG1331276.1"/>
    </source>
</evidence>
<dbReference type="InterPro" id="IPR000270">
    <property type="entry name" value="PB1_dom"/>
</dbReference>
<keyword evidence="9" id="KW-1185">Reference proteome</keyword>
<dbReference type="InterPro" id="IPR003035">
    <property type="entry name" value="RWP-RK_dom"/>
</dbReference>
<proteinExistence type="predicted"/>
<evidence type="ECO:0000259" key="7">
    <source>
        <dbReference type="PROSITE" id="PS51745"/>
    </source>
</evidence>
<feature type="compositionally biased region" description="Polar residues" evidence="5">
    <location>
        <begin position="819"/>
        <end position="829"/>
    </location>
</feature>
<dbReference type="OrthoDB" id="6270329at2759"/>
<feature type="region of interest" description="Disordered" evidence="5">
    <location>
        <begin position="796"/>
        <end position="829"/>
    </location>
</feature>
<organism evidence="8 9">
    <name type="scientific">Cocos nucifera</name>
    <name type="common">Coconut palm</name>
    <dbReference type="NCBI Taxonomy" id="13894"/>
    <lineage>
        <taxon>Eukaryota</taxon>
        <taxon>Viridiplantae</taxon>
        <taxon>Streptophyta</taxon>
        <taxon>Embryophyta</taxon>
        <taxon>Tracheophyta</taxon>
        <taxon>Spermatophyta</taxon>
        <taxon>Magnoliopsida</taxon>
        <taxon>Liliopsida</taxon>
        <taxon>Arecaceae</taxon>
        <taxon>Arecoideae</taxon>
        <taxon>Cocoseae</taxon>
        <taxon>Attaleinae</taxon>
        <taxon>Cocos</taxon>
    </lineage>
</organism>
<accession>A0A8K0HZN8</accession>
<evidence type="ECO:0000313" key="9">
    <source>
        <dbReference type="Proteomes" id="UP000797356"/>
    </source>
</evidence>
<dbReference type="Pfam" id="PF00564">
    <property type="entry name" value="PB1"/>
    <property type="match status" value="1"/>
</dbReference>
<dbReference type="Pfam" id="PF02042">
    <property type="entry name" value="RWP-RK"/>
    <property type="match status" value="1"/>
</dbReference>
<keyword evidence="2" id="KW-0238">DNA-binding</keyword>
<feature type="domain" description="PB1" evidence="7">
    <location>
        <begin position="838"/>
        <end position="920"/>
    </location>
</feature>
<dbReference type="PROSITE" id="PS51745">
    <property type="entry name" value="PB1"/>
    <property type="match status" value="1"/>
</dbReference>
<dbReference type="InterPro" id="IPR045012">
    <property type="entry name" value="NLP"/>
</dbReference>
<reference evidence="8" key="2">
    <citation type="submission" date="2019-07" db="EMBL/GenBank/DDBJ databases">
        <authorList>
            <person name="Yang Y."/>
            <person name="Bocs S."/>
            <person name="Baudouin L."/>
        </authorList>
    </citation>
    <scope>NUCLEOTIDE SEQUENCE</scope>
    <source>
        <tissue evidence="8">Spear leaf of Hainan Tall coconut</tissue>
    </source>
</reference>
<gene>
    <name evidence="8" type="ORF">COCNU_02G012440</name>
</gene>
<evidence type="ECO:0000259" key="6">
    <source>
        <dbReference type="PROSITE" id="PS51519"/>
    </source>
</evidence>
<dbReference type="CDD" id="cd06407">
    <property type="entry name" value="PB1_NLP"/>
    <property type="match status" value="1"/>
</dbReference>
<evidence type="ECO:0000256" key="2">
    <source>
        <dbReference type="ARBA" id="ARBA00023125"/>
    </source>
</evidence>
<protein>
    <submittedName>
        <fullName evidence="8">Protein NLP2</fullName>
    </submittedName>
</protein>
<dbReference type="InterPro" id="IPR053793">
    <property type="entry name" value="PB1-like"/>
</dbReference>
<dbReference type="PROSITE" id="PS51519">
    <property type="entry name" value="RWP_RK"/>
    <property type="match status" value="1"/>
</dbReference>
<dbReference type="PANTHER" id="PTHR32002:SF41">
    <property type="entry name" value="PROTEIN NLP8"/>
    <property type="match status" value="1"/>
</dbReference>
<dbReference type="SUPFAM" id="SSF54277">
    <property type="entry name" value="CAD &amp; PB1 domains"/>
    <property type="match status" value="1"/>
</dbReference>
<keyword evidence="3" id="KW-0804">Transcription</keyword>
<keyword evidence="1" id="KW-0805">Transcription regulation</keyword>
<dbReference type="InterPro" id="IPR034891">
    <property type="entry name" value="PB1_NLP"/>
</dbReference>
<dbReference type="EMBL" id="CM017873">
    <property type="protein sequence ID" value="KAG1331276.1"/>
    <property type="molecule type" value="Genomic_DNA"/>
</dbReference>
<sequence length="937" mass="102338">MSGKLLSSSTAPLLGPGKMDGFCPMDNGTGGAADPFGLSALTNFDDFGEPFSPSTADQICSALSYSAAAQLMSGNLVCIGLPKGTDAVIGDGNVSTGARSSSREAASPRTSMQFVFSPNSSGMEGINGSNSCFASDDISDEGTSFVPKPITDFSLPERMLRALSLFKESLCGGILAQVWMPIKQAKEAPGLFPGLPGRVIISGMPEWTSNVAYYDRFEYLRVDHAISHDVHGSIAVPVFDPSKALCCAVLEIVTTREKPDFDMEIDSVSQALEAVNLRTTKARTHQQNLTKSQKSAFTEILDVLRALSLAHKLPLALTWIPFSYGCGSMDECMEDDVQIQSSLKKRTMLRIQEMACYVNDKRMQGFLHACGQHYLEKGQGIAGKALQSNHPFFSPNVKDYNIREYPLVHHARKCGLCAAVAIRLRSTYTGNDDYILEFFLPVSCRGDEEQQLLLNNLSSTMQRICKSLRTVSDAEIFGADITRVGINRGEGIGSSSTDFSAKFSQLTDSDNEPTTHKPFENQIMRSNEHGGGVLHEQSKPSSTRHLEKKRRTTEKNISLNVLQRYFPFSLKDAAKGIGVCPTTLKRICRQHGILRWPSRKINKVNRSLKKIQTVINSVQGVEGGLNYDPASGYLVAAVSLPENPSMLTLEPSGQDCLPVSSAPHVETKQSIGKSEPNHSSIDGHQQLTSSQLKLPNVHKCERDELHVSPDGCSNECKFTSTDGPLQQANIEGTSSWPINFKDVFHSSYITIETGCQHAFGKGDLSLRSLQCQIMSGDSSSMEAVDKMNAKIHADDGIREHSHPSSSSMTDSSNGSASSHPTFMKSSKSMTAATESGPAITVKATYKDDTVRFKFLPSMGCHRLFEEVGKRFRLLAGTFQLKYMDDEEEWVMLASDSDLQECIEVLEYIGSHSVKLQVRDVPCAIGSSRSSNCLLMES</sequence>
<evidence type="ECO:0000256" key="5">
    <source>
        <dbReference type="SAM" id="MobiDB-lite"/>
    </source>
</evidence>
<evidence type="ECO:0000256" key="4">
    <source>
        <dbReference type="ARBA" id="ARBA00023242"/>
    </source>
</evidence>
<dbReference type="GO" id="GO:0003677">
    <property type="term" value="F:DNA binding"/>
    <property type="evidence" value="ECO:0007669"/>
    <property type="project" value="UniProtKB-KW"/>
</dbReference>
<dbReference type="Proteomes" id="UP000797356">
    <property type="component" value="Chromosome 2"/>
</dbReference>
<evidence type="ECO:0000256" key="1">
    <source>
        <dbReference type="ARBA" id="ARBA00023015"/>
    </source>
</evidence>
<dbReference type="GO" id="GO:0003700">
    <property type="term" value="F:DNA-binding transcription factor activity"/>
    <property type="evidence" value="ECO:0007669"/>
    <property type="project" value="InterPro"/>
</dbReference>
<dbReference type="PANTHER" id="PTHR32002">
    <property type="entry name" value="PROTEIN NLP8"/>
    <property type="match status" value="1"/>
</dbReference>
<feature type="domain" description="RWP-RK" evidence="6">
    <location>
        <begin position="538"/>
        <end position="624"/>
    </location>
</feature>
<feature type="region of interest" description="Disordered" evidence="5">
    <location>
        <begin position="530"/>
        <end position="552"/>
    </location>
</feature>